<keyword evidence="3" id="KW-0472">Membrane</keyword>
<sequence length="184" mass="20382">MEGETELRCNYNKCIVVLGVTVFVLLIAVIVLAVGLSGHSPAARGPCCPDCWLGYQGKCFYFSTAEGNWTNSRSRCSALGASLAGIDTLQEMAFLLRYKGKPYHWIGLRRDPGQPWKWTNGTKFNNLFDIRADGDCAYLNSENGVSSSRCTGERYWICSKPDVFTEKMEARNGSVVELAMGKLD</sequence>
<dbReference type="EMBL" id="AGCU01040671">
    <property type="status" value="NOT_ANNOTATED_CDS"/>
    <property type="molecule type" value="Genomic_DNA"/>
</dbReference>
<evidence type="ECO:0000256" key="1">
    <source>
        <dbReference type="ARBA" id="ARBA00004401"/>
    </source>
</evidence>
<keyword evidence="6" id="KW-1185">Reference proteome</keyword>
<reference evidence="6" key="2">
    <citation type="journal article" date="2013" name="Nat. Genet.">
        <title>The draft genomes of soft-shell turtle and green sea turtle yield insights into the development and evolution of the turtle-specific body plan.</title>
        <authorList>
            <person name="Wang Z."/>
            <person name="Pascual-Anaya J."/>
            <person name="Zadissa A."/>
            <person name="Li W."/>
            <person name="Niimura Y."/>
            <person name="Huang Z."/>
            <person name="Li C."/>
            <person name="White S."/>
            <person name="Xiong Z."/>
            <person name="Fang D."/>
            <person name="Wang B."/>
            <person name="Ming Y."/>
            <person name="Chen Y."/>
            <person name="Zheng Y."/>
            <person name="Kuraku S."/>
            <person name="Pignatelli M."/>
            <person name="Herrero J."/>
            <person name="Beal K."/>
            <person name="Nozawa M."/>
            <person name="Li Q."/>
            <person name="Wang J."/>
            <person name="Zhang H."/>
            <person name="Yu L."/>
            <person name="Shigenobu S."/>
            <person name="Wang J."/>
            <person name="Liu J."/>
            <person name="Flicek P."/>
            <person name="Searle S."/>
            <person name="Wang J."/>
            <person name="Kuratani S."/>
            <person name="Yin Y."/>
            <person name="Aken B."/>
            <person name="Zhang G."/>
            <person name="Irie N."/>
        </authorList>
    </citation>
    <scope>NUCLEOTIDE SEQUENCE [LARGE SCALE GENOMIC DNA]</scope>
    <source>
        <strain evidence="6">Daiwa-1</strain>
    </source>
</reference>
<dbReference type="InterPro" id="IPR050828">
    <property type="entry name" value="C-type_lectin/matrix_domain"/>
</dbReference>
<keyword evidence="2" id="KW-0430">Lectin</keyword>
<evidence type="ECO:0000259" key="4">
    <source>
        <dbReference type="PROSITE" id="PS50041"/>
    </source>
</evidence>
<organism evidence="5 6">
    <name type="scientific">Pelodiscus sinensis</name>
    <name type="common">Chinese softshell turtle</name>
    <name type="synonym">Trionyx sinensis</name>
    <dbReference type="NCBI Taxonomy" id="13735"/>
    <lineage>
        <taxon>Eukaryota</taxon>
        <taxon>Metazoa</taxon>
        <taxon>Chordata</taxon>
        <taxon>Craniata</taxon>
        <taxon>Vertebrata</taxon>
        <taxon>Euteleostomi</taxon>
        <taxon>Archelosauria</taxon>
        <taxon>Testudinata</taxon>
        <taxon>Testudines</taxon>
        <taxon>Cryptodira</taxon>
        <taxon>Trionychia</taxon>
        <taxon>Trionychidae</taxon>
        <taxon>Pelodiscus</taxon>
    </lineage>
</organism>
<reference evidence="6" key="1">
    <citation type="submission" date="2011-10" db="EMBL/GenBank/DDBJ databases">
        <authorList>
            <consortium name="Soft-shell Turtle Genome Consortium"/>
        </authorList>
    </citation>
    <scope>NUCLEOTIDE SEQUENCE [LARGE SCALE GENOMIC DNA]</scope>
    <source>
        <strain evidence="6">Daiwa-1</strain>
    </source>
</reference>
<dbReference type="EMBL" id="AGCU01040675">
    <property type="status" value="NOT_ANNOTATED_CDS"/>
    <property type="molecule type" value="Genomic_DNA"/>
</dbReference>
<evidence type="ECO:0000256" key="2">
    <source>
        <dbReference type="ARBA" id="ARBA00022734"/>
    </source>
</evidence>
<dbReference type="OMA" id="GERYWIC"/>
<dbReference type="Ensembl" id="ENSPSIT00000008993.1">
    <property type="protein sequence ID" value="ENSPSIP00000008947.1"/>
    <property type="gene ID" value="ENSPSIG00000008126.1"/>
</dbReference>
<reference evidence="5" key="4">
    <citation type="submission" date="2025-09" db="UniProtKB">
        <authorList>
            <consortium name="Ensembl"/>
        </authorList>
    </citation>
    <scope>IDENTIFICATION</scope>
</reference>
<dbReference type="GO" id="GO:0005886">
    <property type="term" value="C:plasma membrane"/>
    <property type="evidence" value="ECO:0007669"/>
    <property type="project" value="UniProtKB-SubCell"/>
</dbReference>
<dbReference type="InterPro" id="IPR016187">
    <property type="entry name" value="CTDL_fold"/>
</dbReference>
<dbReference type="PROSITE" id="PS50041">
    <property type="entry name" value="C_TYPE_LECTIN_2"/>
    <property type="match status" value="1"/>
</dbReference>
<protein>
    <submittedName>
        <fullName evidence="5">C-type lectin domain family 2 member D-like</fullName>
    </submittedName>
</protein>
<keyword evidence="3" id="KW-1133">Transmembrane helix</keyword>
<comment type="subcellular location">
    <subcellularLocation>
        <location evidence="1">Cell membrane</location>
        <topology evidence="1">Single-pass type II membrane protein</topology>
    </subcellularLocation>
</comment>
<dbReference type="Gene3D" id="3.10.100.10">
    <property type="entry name" value="Mannose-Binding Protein A, subunit A"/>
    <property type="match status" value="1"/>
</dbReference>
<dbReference type="eggNOG" id="KOG4297">
    <property type="taxonomic scope" value="Eukaryota"/>
</dbReference>
<dbReference type="PANTHER" id="PTHR45710">
    <property type="entry name" value="C-TYPE LECTIN DOMAIN-CONTAINING PROTEIN 180"/>
    <property type="match status" value="1"/>
</dbReference>
<dbReference type="Pfam" id="PF00059">
    <property type="entry name" value="Lectin_C"/>
    <property type="match status" value="1"/>
</dbReference>
<dbReference type="PANTHER" id="PTHR45710:SF35">
    <property type="entry name" value="C-TYPE LECTIN DOMAIN FAMILY 2 MEMBER D"/>
    <property type="match status" value="1"/>
</dbReference>
<dbReference type="CDD" id="cd03593">
    <property type="entry name" value="CLECT_NK_receptors_like"/>
    <property type="match status" value="1"/>
</dbReference>
<dbReference type="GO" id="GO:0030246">
    <property type="term" value="F:carbohydrate binding"/>
    <property type="evidence" value="ECO:0007669"/>
    <property type="project" value="UniProtKB-KW"/>
</dbReference>
<dbReference type="Proteomes" id="UP000007267">
    <property type="component" value="Unassembled WGS sequence"/>
</dbReference>
<feature type="transmembrane region" description="Helical" evidence="3">
    <location>
        <begin position="15"/>
        <end position="36"/>
    </location>
</feature>
<dbReference type="InterPro" id="IPR033992">
    <property type="entry name" value="NKR-like_CTLD"/>
</dbReference>
<dbReference type="SUPFAM" id="SSF56436">
    <property type="entry name" value="C-type lectin-like"/>
    <property type="match status" value="1"/>
</dbReference>
<evidence type="ECO:0000313" key="6">
    <source>
        <dbReference type="Proteomes" id="UP000007267"/>
    </source>
</evidence>
<evidence type="ECO:0000256" key="3">
    <source>
        <dbReference type="SAM" id="Phobius"/>
    </source>
</evidence>
<dbReference type="EMBL" id="AGCU01040672">
    <property type="status" value="NOT_ANNOTATED_CDS"/>
    <property type="molecule type" value="Genomic_DNA"/>
</dbReference>
<keyword evidence="3" id="KW-0812">Transmembrane</keyword>
<accession>K7FLN7</accession>
<dbReference type="InterPro" id="IPR001304">
    <property type="entry name" value="C-type_lectin-like"/>
</dbReference>
<dbReference type="EMBL" id="AGCU01040673">
    <property type="status" value="NOT_ANNOTATED_CDS"/>
    <property type="molecule type" value="Genomic_DNA"/>
</dbReference>
<dbReference type="HOGENOM" id="CLU_049894_8_4_1"/>
<feature type="domain" description="C-type lectin" evidence="4">
    <location>
        <begin position="55"/>
        <end position="159"/>
    </location>
</feature>
<dbReference type="SMART" id="SM00034">
    <property type="entry name" value="CLECT"/>
    <property type="match status" value="1"/>
</dbReference>
<proteinExistence type="predicted"/>
<dbReference type="AlphaFoldDB" id="K7FLN7"/>
<dbReference type="InterPro" id="IPR016186">
    <property type="entry name" value="C-type_lectin-like/link_sf"/>
</dbReference>
<dbReference type="EMBL" id="AGCU01040674">
    <property type="status" value="NOT_ANNOTATED_CDS"/>
    <property type="molecule type" value="Genomic_DNA"/>
</dbReference>
<reference evidence="5" key="3">
    <citation type="submission" date="2025-08" db="UniProtKB">
        <authorList>
            <consortium name="Ensembl"/>
        </authorList>
    </citation>
    <scope>IDENTIFICATION</scope>
</reference>
<name>K7FLN7_PELSI</name>
<dbReference type="GeneTree" id="ENSGT00940000155319"/>
<evidence type="ECO:0000313" key="5">
    <source>
        <dbReference type="Ensembl" id="ENSPSIP00000008947.1"/>
    </source>
</evidence>